<sequence length="136" mass="14866">MILGNHDAGATFLQMLSFIQEAGIEILSDEAILLDEAFYLIGRKDLSPIGYQGTMLRADLSALVAPEMTSYPGILTDHQPSPLSDYQDVDLILSRHTHHGQLFPFNLVTKAFYEIDYGHLQAASGEQIIVSSGVGT</sequence>
<gene>
    <name evidence="1" type="ORF">HMPREF9087_2569</name>
</gene>
<evidence type="ECO:0000313" key="2">
    <source>
        <dbReference type="Proteomes" id="UP000004835"/>
    </source>
</evidence>
<dbReference type="InterPro" id="IPR051158">
    <property type="entry name" value="Metallophosphoesterase_sf"/>
</dbReference>
<reference evidence="1 2" key="1">
    <citation type="submission" date="2011-01" db="EMBL/GenBank/DDBJ databases">
        <authorList>
            <person name="Muzny D."/>
            <person name="Qin X."/>
            <person name="Deng J."/>
            <person name="Jiang H."/>
            <person name="Liu Y."/>
            <person name="Qu J."/>
            <person name="Song X.-Z."/>
            <person name="Zhang L."/>
            <person name="Thornton R."/>
            <person name="Coyle M."/>
            <person name="Francisco L."/>
            <person name="Jackson L."/>
            <person name="Javaid M."/>
            <person name="Korchina V."/>
            <person name="Kovar C."/>
            <person name="Mata R."/>
            <person name="Mathew T."/>
            <person name="Ngo R."/>
            <person name="Nguyen L."/>
            <person name="Nguyen N."/>
            <person name="Okwuonu G."/>
            <person name="Ongeri F."/>
            <person name="Pham C."/>
            <person name="Simmons D."/>
            <person name="Wilczek-Boney K."/>
            <person name="Hale W."/>
            <person name="Jakkamsetti A."/>
            <person name="Pham P."/>
            <person name="Ruth R."/>
            <person name="San Lucas F."/>
            <person name="Warren J."/>
            <person name="Zhang J."/>
            <person name="Zhao Z."/>
            <person name="Zhou C."/>
            <person name="Zhu D."/>
            <person name="Lee S."/>
            <person name="Bess C."/>
            <person name="Blankenburg K."/>
            <person name="Forbes L."/>
            <person name="Fu Q."/>
            <person name="Gubbala S."/>
            <person name="Hirani K."/>
            <person name="Jayaseelan J.C."/>
            <person name="Lara F."/>
            <person name="Munidasa M."/>
            <person name="Palculict T."/>
            <person name="Patil S."/>
            <person name="Pu L.-L."/>
            <person name="Saada N."/>
            <person name="Tang L."/>
            <person name="Weissenberger G."/>
            <person name="Zhu Y."/>
            <person name="Hemphill L."/>
            <person name="Shang Y."/>
            <person name="Youmans B."/>
            <person name="Ayvaz T."/>
            <person name="Ross M."/>
            <person name="Santibanez J."/>
            <person name="Aqrawi P."/>
            <person name="Gross S."/>
            <person name="Joshi V."/>
            <person name="Fowler G."/>
            <person name="Nazareth L."/>
            <person name="Reid J."/>
            <person name="Worley K."/>
            <person name="Petrosino J."/>
            <person name="Highlander S."/>
            <person name="Gibbs R."/>
        </authorList>
    </citation>
    <scope>NUCLEOTIDE SEQUENCE [LARGE SCALE GENOMIC DNA]</scope>
    <source>
        <strain evidence="1 2">ATCC 12755</strain>
    </source>
</reference>
<dbReference type="Proteomes" id="UP000004835">
    <property type="component" value="Unassembled WGS sequence"/>
</dbReference>
<evidence type="ECO:0008006" key="3">
    <source>
        <dbReference type="Google" id="ProtNLM"/>
    </source>
</evidence>
<dbReference type="EMBL" id="AEWT01000026">
    <property type="protein sequence ID" value="EGC68580.1"/>
    <property type="molecule type" value="Genomic_DNA"/>
</dbReference>
<proteinExistence type="predicted"/>
<dbReference type="PANTHER" id="PTHR31302">
    <property type="entry name" value="TRANSMEMBRANE PROTEIN WITH METALLOPHOSPHOESTERASE DOMAIN-RELATED"/>
    <property type="match status" value="1"/>
</dbReference>
<dbReference type="AlphaFoldDB" id="F0EMU5"/>
<evidence type="ECO:0000313" key="1">
    <source>
        <dbReference type="EMBL" id="EGC68580.1"/>
    </source>
</evidence>
<dbReference type="InterPro" id="IPR029052">
    <property type="entry name" value="Metallo-depent_PP-like"/>
</dbReference>
<protein>
    <recommendedName>
        <fullName evidence="3">Calcineurin-like phosphoesterase domain-containing protein</fullName>
    </recommendedName>
</protein>
<dbReference type="PANTHER" id="PTHR31302:SF0">
    <property type="entry name" value="TRANSMEMBRANE PROTEIN WITH METALLOPHOSPHOESTERASE DOMAIN"/>
    <property type="match status" value="1"/>
</dbReference>
<organism evidence="1 2">
    <name type="scientific">Enterococcus casseliflavus ATCC 12755</name>
    <dbReference type="NCBI Taxonomy" id="888066"/>
    <lineage>
        <taxon>Bacteria</taxon>
        <taxon>Bacillati</taxon>
        <taxon>Bacillota</taxon>
        <taxon>Bacilli</taxon>
        <taxon>Lactobacillales</taxon>
        <taxon>Enterococcaceae</taxon>
        <taxon>Enterococcus</taxon>
    </lineage>
</organism>
<comment type="caution">
    <text evidence="1">The sequence shown here is derived from an EMBL/GenBank/DDBJ whole genome shotgun (WGS) entry which is preliminary data.</text>
</comment>
<dbReference type="SUPFAM" id="SSF56300">
    <property type="entry name" value="Metallo-dependent phosphatases"/>
    <property type="match status" value="1"/>
</dbReference>
<dbReference type="HOGENOM" id="CLU_1872193_0_0_9"/>
<accession>F0EMU5</accession>
<name>F0EMU5_ENTCA</name>